<gene>
    <name evidence="2" type="ORF">JF290_11145</name>
</gene>
<proteinExistence type="predicted"/>
<dbReference type="EMBL" id="JAELVR010000007">
    <property type="protein sequence ID" value="MBJ6372082.1"/>
    <property type="molecule type" value="Genomic_DNA"/>
</dbReference>
<dbReference type="Gene3D" id="3.30.70.100">
    <property type="match status" value="1"/>
</dbReference>
<dbReference type="Proteomes" id="UP000619079">
    <property type="component" value="Unassembled WGS sequence"/>
</dbReference>
<sequence length="89" mass="9683">MPRGDIIGHITLTAPDSYPGSVWKGMPILRRPGGQAQAKVGTINDRDVVNGYPNDEAALAAYNDPDRPELAEMRHRSAERVIMVVEGAE</sequence>
<accession>A0A8J7J7N1</accession>
<evidence type="ECO:0000313" key="3">
    <source>
        <dbReference type="Proteomes" id="UP000619079"/>
    </source>
</evidence>
<evidence type="ECO:0000313" key="2">
    <source>
        <dbReference type="EMBL" id="MBJ6372082.1"/>
    </source>
</evidence>
<keyword evidence="3" id="KW-1185">Reference proteome</keyword>
<dbReference type="Pfam" id="PF07045">
    <property type="entry name" value="DUF1330"/>
    <property type="match status" value="1"/>
</dbReference>
<dbReference type="AlphaFoldDB" id="A0A8J7J7N1"/>
<comment type="caution">
    <text evidence="2">The sequence shown here is derived from an EMBL/GenBank/DDBJ whole genome shotgun (WGS) entry which is preliminary data.</text>
</comment>
<feature type="domain" description="DUF1330" evidence="1">
    <location>
        <begin position="33"/>
        <end position="87"/>
    </location>
</feature>
<evidence type="ECO:0000259" key="1">
    <source>
        <dbReference type="Pfam" id="PF07045"/>
    </source>
</evidence>
<dbReference type="InterPro" id="IPR010753">
    <property type="entry name" value="DUF1330"/>
</dbReference>
<organism evidence="2 3">
    <name type="scientific">Sedimentitalea arenosa</name>
    <dbReference type="NCBI Taxonomy" id="2798803"/>
    <lineage>
        <taxon>Bacteria</taxon>
        <taxon>Pseudomonadati</taxon>
        <taxon>Pseudomonadota</taxon>
        <taxon>Alphaproteobacteria</taxon>
        <taxon>Rhodobacterales</taxon>
        <taxon>Paracoccaceae</taxon>
        <taxon>Sedimentitalea</taxon>
    </lineage>
</organism>
<protein>
    <submittedName>
        <fullName evidence="2">DUF1330 domain-containing protein</fullName>
    </submittedName>
</protein>
<dbReference type="InterPro" id="IPR011008">
    <property type="entry name" value="Dimeric_a/b-barrel"/>
</dbReference>
<name>A0A8J7J7N1_9RHOB</name>
<dbReference type="SUPFAM" id="SSF54909">
    <property type="entry name" value="Dimeric alpha+beta barrel"/>
    <property type="match status" value="1"/>
</dbReference>
<reference evidence="2" key="1">
    <citation type="submission" date="2020-12" db="EMBL/GenBank/DDBJ databases">
        <title>Sedimentitalea sp. nov., isolated from sand in Incheon.</title>
        <authorList>
            <person name="Kim W."/>
        </authorList>
    </citation>
    <scope>NUCLEOTIDE SEQUENCE</scope>
    <source>
        <strain evidence="2">CAU 1593</strain>
    </source>
</reference>